<name>A0A7W5H5V3_9BACT</name>
<evidence type="ECO:0000313" key="4">
    <source>
        <dbReference type="Proteomes" id="UP000536179"/>
    </source>
</evidence>
<dbReference type="Pfam" id="PF04205">
    <property type="entry name" value="FMN_bind"/>
    <property type="match status" value="2"/>
</dbReference>
<accession>A0A7W5H5V3</accession>
<dbReference type="Pfam" id="PF12801">
    <property type="entry name" value="Fer4_5"/>
    <property type="match status" value="2"/>
</dbReference>
<feature type="domain" description="FMN-binding" evidence="2">
    <location>
        <begin position="221"/>
        <end position="308"/>
    </location>
</feature>
<sequence>MVAILLGLLPSPHSSNTTGSVDGEGSSPPSIDAVRNLIPDATAREEIANEKGLWAVQRSDNSQPLWIARTMPNAAKALGYRGPTEAILAMDSDDIITRVDVLQSHDTDEHVAAVETDKDFLAQFIGLSWNAQDSNGDTPTIDGVSGATLTSLAMAEGILARLGASSTSLLFNKPLRDSEIGDVSDSATLTISDPVATIQSPSGVLESIVIRTGPFSDEVIGYQGPTELILSFDNEAKLRNIRIRESLDNEPYVTYVRDEDYFWNSIQGKTLSELASWNPVDEGVEGVSGATMTSLAIADSIPQIAAKIETSGGLERWTLLPPSPWSWAWARESLAETNSDIRFSTRDTAVICLLVLLGLMTKMGWMRQRRLRLAWLALTVIVIGFWTGNLISLSLIMGWASSGICWTLAIGLVAIAATALASPPLTRGNPYCNHLCPHGAIQQLVRPSTKSRRHQTLSPRWAKRLSVIAPLTLVVAYLVLLFWPTTDVSGVEPFHAYLWPMAAASSVVLCVVTLLVSLRVPMAYCRMGCPTGFLLGYLRRTSASQRITRYDVGLVSLLAVSLIKVWIS</sequence>
<dbReference type="EMBL" id="JACHXU010000007">
    <property type="protein sequence ID" value="MBB3206633.1"/>
    <property type="molecule type" value="Genomic_DNA"/>
</dbReference>
<dbReference type="InterPro" id="IPR007329">
    <property type="entry name" value="FMN-bd"/>
</dbReference>
<dbReference type="InterPro" id="IPR017896">
    <property type="entry name" value="4Fe4S_Fe-S-bd"/>
</dbReference>
<reference evidence="3 4" key="1">
    <citation type="submission" date="2020-08" db="EMBL/GenBank/DDBJ databases">
        <title>Genomic Encyclopedia of Type Strains, Phase III (KMG-III): the genomes of soil and plant-associated and newly described type strains.</title>
        <authorList>
            <person name="Whitman W."/>
        </authorList>
    </citation>
    <scope>NUCLEOTIDE SEQUENCE [LARGE SCALE GENOMIC DNA]</scope>
    <source>
        <strain evidence="3 4">CECT 8075</strain>
    </source>
</reference>
<keyword evidence="1" id="KW-1133">Transmembrane helix</keyword>
<feature type="transmembrane region" description="Helical" evidence="1">
    <location>
        <begin position="373"/>
        <end position="393"/>
    </location>
</feature>
<dbReference type="RefSeq" id="WP_221225036.1">
    <property type="nucleotide sequence ID" value="NZ_JACHXU010000007.1"/>
</dbReference>
<keyword evidence="4" id="KW-1185">Reference proteome</keyword>
<evidence type="ECO:0000256" key="1">
    <source>
        <dbReference type="SAM" id="Phobius"/>
    </source>
</evidence>
<feature type="transmembrane region" description="Helical" evidence="1">
    <location>
        <begin position="497"/>
        <end position="518"/>
    </location>
</feature>
<evidence type="ECO:0000259" key="2">
    <source>
        <dbReference type="SMART" id="SM00900"/>
    </source>
</evidence>
<comment type="caution">
    <text evidence="3">The sequence shown here is derived from an EMBL/GenBank/DDBJ whole genome shotgun (WGS) entry which is preliminary data.</text>
</comment>
<feature type="transmembrane region" description="Helical" evidence="1">
    <location>
        <begin position="465"/>
        <end position="485"/>
    </location>
</feature>
<dbReference type="AlphaFoldDB" id="A0A7W5H5V3"/>
<dbReference type="GO" id="GO:0010181">
    <property type="term" value="F:FMN binding"/>
    <property type="evidence" value="ECO:0007669"/>
    <property type="project" value="InterPro"/>
</dbReference>
<dbReference type="Proteomes" id="UP000536179">
    <property type="component" value="Unassembled WGS sequence"/>
</dbReference>
<feature type="transmembrane region" description="Helical" evidence="1">
    <location>
        <begin position="399"/>
        <end position="421"/>
    </location>
</feature>
<proteinExistence type="predicted"/>
<gene>
    <name evidence="3" type="ORF">FHS27_002445</name>
</gene>
<keyword evidence="1" id="KW-0472">Membrane</keyword>
<feature type="transmembrane region" description="Helical" evidence="1">
    <location>
        <begin position="343"/>
        <end position="361"/>
    </location>
</feature>
<protein>
    <submittedName>
        <fullName evidence="3">Na+-translocating ferredoxin:NAD+ oxidoreductase RnfG subunit</fullName>
    </submittedName>
</protein>
<organism evidence="3 4">
    <name type="scientific">Aporhodopirellula rubra</name>
    <dbReference type="NCBI Taxonomy" id="980271"/>
    <lineage>
        <taxon>Bacteria</taxon>
        <taxon>Pseudomonadati</taxon>
        <taxon>Planctomycetota</taxon>
        <taxon>Planctomycetia</taxon>
        <taxon>Pirellulales</taxon>
        <taxon>Pirellulaceae</taxon>
        <taxon>Aporhodopirellula</taxon>
    </lineage>
</organism>
<evidence type="ECO:0000313" key="3">
    <source>
        <dbReference type="EMBL" id="MBB3206633.1"/>
    </source>
</evidence>
<dbReference type="SMART" id="SM00900">
    <property type="entry name" value="FMN_bind"/>
    <property type="match status" value="2"/>
</dbReference>
<dbReference type="GO" id="GO:0016020">
    <property type="term" value="C:membrane"/>
    <property type="evidence" value="ECO:0007669"/>
    <property type="project" value="InterPro"/>
</dbReference>
<feature type="domain" description="FMN-binding" evidence="2">
    <location>
        <begin position="79"/>
        <end position="165"/>
    </location>
</feature>
<keyword evidence="1" id="KW-0812">Transmembrane</keyword>